<comment type="caution">
    <text evidence="1">The sequence shown here is derived from an EMBL/GenBank/DDBJ whole genome shotgun (WGS) entry which is preliminary data.</text>
</comment>
<evidence type="ECO:0000313" key="2">
    <source>
        <dbReference type="Proteomes" id="UP001163321"/>
    </source>
</evidence>
<dbReference type="EMBL" id="CM047580">
    <property type="protein sequence ID" value="KAI9921224.1"/>
    <property type="molecule type" value="Genomic_DNA"/>
</dbReference>
<keyword evidence="2" id="KW-1185">Reference proteome</keyword>
<evidence type="ECO:0000313" key="1">
    <source>
        <dbReference type="EMBL" id="KAI9921224.1"/>
    </source>
</evidence>
<protein>
    <submittedName>
        <fullName evidence="1">Uncharacterized protein</fullName>
    </submittedName>
</protein>
<proteinExistence type="predicted"/>
<organism evidence="1 2">
    <name type="scientific">Peronosclerospora sorghi</name>
    <dbReference type="NCBI Taxonomy" id="230839"/>
    <lineage>
        <taxon>Eukaryota</taxon>
        <taxon>Sar</taxon>
        <taxon>Stramenopiles</taxon>
        <taxon>Oomycota</taxon>
        <taxon>Peronosporomycetes</taxon>
        <taxon>Peronosporales</taxon>
        <taxon>Peronosporaceae</taxon>
        <taxon>Peronosclerospora</taxon>
    </lineage>
</organism>
<reference evidence="1 2" key="1">
    <citation type="journal article" date="2022" name="bioRxiv">
        <title>The genome of the oomycete Peronosclerospora sorghi, a cosmopolitan pathogen of maize and sorghum, is inflated with dispersed pseudogenes.</title>
        <authorList>
            <person name="Fletcher K."/>
            <person name="Martin F."/>
            <person name="Isakeit T."/>
            <person name="Cavanaugh K."/>
            <person name="Magill C."/>
            <person name="Michelmore R."/>
        </authorList>
    </citation>
    <scope>NUCLEOTIDE SEQUENCE [LARGE SCALE GENOMIC DNA]</scope>
    <source>
        <strain evidence="1">P6</strain>
    </source>
</reference>
<sequence>MRGDARIVLTTLIQEKLLSPDVYGQVVEPDDSSRSVTVLDVKGFGTYDLGEVLDFLSSALLLLPVPIILSAVPILLSLTFLDGSTLFGAW</sequence>
<dbReference type="Proteomes" id="UP001163321">
    <property type="component" value="Chromosome 1"/>
</dbReference>
<gene>
    <name evidence="1" type="ORF">PsorP6_000880</name>
</gene>
<accession>A0ACC0WR49</accession>
<name>A0ACC0WR49_9STRA</name>